<comment type="caution">
    <text evidence="7">The sequence shown here is derived from an EMBL/GenBank/DDBJ whole genome shotgun (WGS) entry which is preliminary data.</text>
</comment>
<evidence type="ECO:0000256" key="2">
    <source>
        <dbReference type="ARBA" id="ARBA00022801"/>
    </source>
</evidence>
<evidence type="ECO:0008006" key="9">
    <source>
        <dbReference type="Google" id="ProtNLM"/>
    </source>
</evidence>
<evidence type="ECO:0000313" key="8">
    <source>
        <dbReference type="Proteomes" id="UP001159042"/>
    </source>
</evidence>
<keyword evidence="4" id="KW-0067">ATP-binding</keyword>
<feature type="domain" description="Helicase ATP-binding" evidence="5">
    <location>
        <begin position="121"/>
        <end position="281"/>
    </location>
</feature>
<protein>
    <recommendedName>
        <fullName evidence="9">RNA helicase</fullName>
    </recommendedName>
</protein>
<dbReference type="Proteomes" id="UP001159042">
    <property type="component" value="Unassembled WGS sequence"/>
</dbReference>
<keyword evidence="2" id="KW-0378">Hydrolase</keyword>
<dbReference type="Pfam" id="PF00271">
    <property type="entry name" value="Helicase_C"/>
    <property type="match status" value="1"/>
</dbReference>
<evidence type="ECO:0000259" key="6">
    <source>
        <dbReference type="PROSITE" id="PS51194"/>
    </source>
</evidence>
<dbReference type="EMBL" id="JANEYG010000137">
    <property type="protein sequence ID" value="KAJ8912255.1"/>
    <property type="molecule type" value="Genomic_DNA"/>
</dbReference>
<dbReference type="Pfam" id="PF00270">
    <property type="entry name" value="DEAD"/>
    <property type="match status" value="1"/>
</dbReference>
<dbReference type="CDD" id="cd18787">
    <property type="entry name" value="SF2_C_DEAD"/>
    <property type="match status" value="1"/>
</dbReference>
<evidence type="ECO:0000256" key="1">
    <source>
        <dbReference type="ARBA" id="ARBA00022741"/>
    </source>
</evidence>
<evidence type="ECO:0000259" key="5">
    <source>
        <dbReference type="PROSITE" id="PS51192"/>
    </source>
</evidence>
<dbReference type="InterPro" id="IPR001650">
    <property type="entry name" value="Helicase_C-like"/>
</dbReference>
<evidence type="ECO:0000256" key="3">
    <source>
        <dbReference type="ARBA" id="ARBA00022806"/>
    </source>
</evidence>
<dbReference type="GO" id="GO:0004386">
    <property type="term" value="F:helicase activity"/>
    <property type="evidence" value="ECO:0007669"/>
    <property type="project" value="UniProtKB-KW"/>
</dbReference>
<feature type="domain" description="Helicase C-terminal" evidence="6">
    <location>
        <begin position="292"/>
        <end position="456"/>
    </location>
</feature>
<dbReference type="SMART" id="SM00487">
    <property type="entry name" value="DEXDc"/>
    <property type="match status" value="1"/>
</dbReference>
<reference evidence="7 8" key="1">
    <citation type="journal article" date="2023" name="Insect Mol. Biol.">
        <title>Genome sequencing provides insights into the evolution of gene families encoding plant cell wall-degrading enzymes in longhorned beetles.</title>
        <authorList>
            <person name="Shin N.R."/>
            <person name="Okamura Y."/>
            <person name="Kirsch R."/>
            <person name="Pauchet Y."/>
        </authorList>
    </citation>
    <scope>NUCLEOTIDE SEQUENCE [LARGE SCALE GENOMIC DNA]</scope>
    <source>
        <strain evidence="7">EAD_L_NR</strain>
    </source>
</reference>
<dbReference type="Gene3D" id="3.40.50.300">
    <property type="entry name" value="P-loop containing nucleotide triphosphate hydrolases"/>
    <property type="match status" value="2"/>
</dbReference>
<dbReference type="InterPro" id="IPR011545">
    <property type="entry name" value="DEAD/DEAH_box_helicase_dom"/>
</dbReference>
<keyword evidence="8" id="KW-1185">Reference proteome</keyword>
<name>A0AAV8VDJ5_9CUCU</name>
<dbReference type="InterPro" id="IPR014001">
    <property type="entry name" value="Helicase_ATP-bd"/>
</dbReference>
<evidence type="ECO:0000313" key="7">
    <source>
        <dbReference type="EMBL" id="KAJ8912255.1"/>
    </source>
</evidence>
<dbReference type="AlphaFoldDB" id="A0AAV8VDJ5"/>
<dbReference type="PANTHER" id="PTHR47960">
    <property type="entry name" value="DEAD-BOX ATP-DEPENDENT RNA HELICASE 50"/>
    <property type="match status" value="1"/>
</dbReference>
<dbReference type="GO" id="GO:0016787">
    <property type="term" value="F:hydrolase activity"/>
    <property type="evidence" value="ECO:0007669"/>
    <property type="project" value="UniProtKB-KW"/>
</dbReference>
<keyword evidence="3" id="KW-0347">Helicase</keyword>
<organism evidence="7 8">
    <name type="scientific">Exocentrus adspersus</name>
    <dbReference type="NCBI Taxonomy" id="1586481"/>
    <lineage>
        <taxon>Eukaryota</taxon>
        <taxon>Metazoa</taxon>
        <taxon>Ecdysozoa</taxon>
        <taxon>Arthropoda</taxon>
        <taxon>Hexapoda</taxon>
        <taxon>Insecta</taxon>
        <taxon>Pterygota</taxon>
        <taxon>Neoptera</taxon>
        <taxon>Endopterygota</taxon>
        <taxon>Coleoptera</taxon>
        <taxon>Polyphaga</taxon>
        <taxon>Cucujiformia</taxon>
        <taxon>Chrysomeloidea</taxon>
        <taxon>Cerambycidae</taxon>
        <taxon>Lamiinae</taxon>
        <taxon>Acanthocinini</taxon>
        <taxon>Exocentrus</taxon>
    </lineage>
</organism>
<dbReference type="PROSITE" id="PS51192">
    <property type="entry name" value="HELICASE_ATP_BIND_1"/>
    <property type="match status" value="1"/>
</dbReference>
<sequence>MSARIVRFNKLLKFNSECGVNFYSTSPKFNKKSGQLVISCKRKNLNFYSCMHYGQLDDVPLASKGWNHSKSKGDFFTVLPILDGLPEETCSFKDCGLNDELINALNAQGINKATEFQFRAISTIESGNHVMLAAETGCGKTISYLLPIIKNLVANEATNLNTPRAVVFVPNRELAHQVGQVAEALATSVGLTVKVVTGGRTKKIMMNPEFEKIDLLVATPGALGKLSTVGVYRLNEVLHTVLDEADTLIDDSFIDRMEVSATLPRKLPDILCPIESTLQHVVSPKIHKPLQNITQKFFRLTKSVKPSHLLQIAKNNNSPLLIFTNKNQTCNWLAIFLRENGVTCANINGDMNYHIRIDQWNQFVRGEAQILSATDVGSRGLNTVQVKHVLNYDFPLYAADYIHRIGRVGRLGSSADCKVTNFVSGPEEILLVQQIEMAIRKNQQLSNVDGNITNIVQKKIASKMRETA</sequence>
<evidence type="ECO:0000256" key="4">
    <source>
        <dbReference type="ARBA" id="ARBA00022840"/>
    </source>
</evidence>
<dbReference type="InterPro" id="IPR027417">
    <property type="entry name" value="P-loop_NTPase"/>
</dbReference>
<gene>
    <name evidence="7" type="ORF">NQ315_008846</name>
</gene>
<dbReference type="SUPFAM" id="SSF52540">
    <property type="entry name" value="P-loop containing nucleoside triphosphate hydrolases"/>
    <property type="match status" value="1"/>
</dbReference>
<dbReference type="GO" id="GO:0003676">
    <property type="term" value="F:nucleic acid binding"/>
    <property type="evidence" value="ECO:0007669"/>
    <property type="project" value="InterPro"/>
</dbReference>
<dbReference type="SMART" id="SM00490">
    <property type="entry name" value="HELICc"/>
    <property type="match status" value="1"/>
</dbReference>
<keyword evidence="1" id="KW-0547">Nucleotide-binding</keyword>
<dbReference type="PROSITE" id="PS51194">
    <property type="entry name" value="HELICASE_CTER"/>
    <property type="match status" value="1"/>
</dbReference>
<proteinExistence type="predicted"/>
<dbReference type="GO" id="GO:0005524">
    <property type="term" value="F:ATP binding"/>
    <property type="evidence" value="ECO:0007669"/>
    <property type="project" value="UniProtKB-KW"/>
</dbReference>
<accession>A0AAV8VDJ5</accession>